<feature type="coiled-coil region" evidence="7">
    <location>
        <begin position="946"/>
        <end position="973"/>
    </location>
</feature>
<feature type="compositionally biased region" description="Basic and acidic residues" evidence="8">
    <location>
        <begin position="182"/>
        <end position="193"/>
    </location>
</feature>
<evidence type="ECO:0000256" key="4">
    <source>
        <dbReference type="ARBA" id="ARBA00022729"/>
    </source>
</evidence>
<dbReference type="OrthoDB" id="1859308at2759"/>
<keyword evidence="2 6" id="KW-0963">Cytoplasm</keyword>
<feature type="compositionally biased region" description="Gly residues" evidence="8">
    <location>
        <begin position="1657"/>
        <end position="1682"/>
    </location>
</feature>
<name>A0A830B5M4_9LAMI</name>
<dbReference type="EMBL" id="BMAC01000014">
    <property type="protein sequence ID" value="GFP79903.1"/>
    <property type="molecule type" value="Genomic_DNA"/>
</dbReference>
<dbReference type="GO" id="GO:0006364">
    <property type="term" value="P:rRNA processing"/>
    <property type="evidence" value="ECO:0007669"/>
    <property type="project" value="InterPro"/>
</dbReference>
<dbReference type="GO" id="GO:0005852">
    <property type="term" value="C:eukaryotic translation initiation factor 3 complex"/>
    <property type="evidence" value="ECO:0007669"/>
    <property type="project" value="UniProtKB-UniRule"/>
</dbReference>
<dbReference type="GO" id="GO:0033290">
    <property type="term" value="C:eukaryotic 48S preinitiation complex"/>
    <property type="evidence" value="ECO:0007669"/>
    <property type="project" value="UniProtKB-UniRule"/>
</dbReference>
<dbReference type="GO" id="GO:0034457">
    <property type="term" value="C:Mpp10 complex"/>
    <property type="evidence" value="ECO:0007669"/>
    <property type="project" value="InterPro"/>
</dbReference>
<dbReference type="GO" id="GO:0005732">
    <property type="term" value="C:sno(s)RNA-containing ribonucleoprotein complex"/>
    <property type="evidence" value="ECO:0007669"/>
    <property type="project" value="InterPro"/>
</dbReference>
<dbReference type="Proteomes" id="UP000653305">
    <property type="component" value="Unassembled WGS sequence"/>
</dbReference>
<dbReference type="HAMAP" id="MF_03002">
    <property type="entry name" value="eIF3c"/>
    <property type="match status" value="1"/>
</dbReference>
<evidence type="ECO:0000256" key="1">
    <source>
        <dbReference type="ARBA" id="ARBA00004167"/>
    </source>
</evidence>
<evidence type="ECO:0000256" key="2">
    <source>
        <dbReference type="ARBA" id="ARBA00022490"/>
    </source>
</evidence>
<dbReference type="Gene3D" id="1.10.10.10">
    <property type="entry name" value="Winged helix-like DNA-binding domain superfamily/Winged helix DNA-binding domain"/>
    <property type="match status" value="1"/>
</dbReference>
<evidence type="ECO:0000256" key="5">
    <source>
        <dbReference type="ARBA" id="ARBA00022917"/>
    </source>
</evidence>
<feature type="region of interest" description="Disordered" evidence="8">
    <location>
        <begin position="179"/>
        <end position="243"/>
    </location>
</feature>
<sequence length="1732" mass="194976">MPTVADGGEKAAALEALHRLKSTEPPLYLTPSPELSKAARLASEYLFSSLSPHAPKSPFTHLLTEGFDVEQIWQQIDLQTQPLLSSLRRHVRNFEKNPDEIEKQFNLDTAGKAEKERDYGGNERNEVVESESEDLDDEEDEEEEDEEDEDGEMENEEREILNGVDDKFFKMKELEALIADDEERKYGLKEEKKNKRKRDKTADEGEESEDEEGDEDEEDGDDEEEDDELDLMGLDDDNEEGWENARYEDFFVRKKSVQTRKPKQFGGSDDMDMDEYQDDDDDDTKSKQSLFSNEKEQAELHSRVEEIEKANLEPNMQGEGLSTHEKELARLHSEIKNMEKANIEPKSWDMQGEVTAAKRPKNSALEVDLDFEHNVRPAPVITEEVTASLEELIQKRILEGRFDDNQKPPTLLAKAPREKNELDENKSKKGLAEIYEVGVFSLQGDEYAQKNGLVSAALSFSDEQKKEVIEDMSIQANVPALAMEEIAPLAVSDAAMLAPEEVFSGKGDIKEETELTKAERKRRRANKKRKFKAASAKKMAMKPQQTVLTNHGDVHSSGHASTCRSFCGNVTVDYPFALRPGCGHQGFRDLLFCINDVLMLHISSGSYRVLDIDYAYESLVLHDPHMSTCDSLVLGRRGNGFVVEAWRAPYLNPTPDNVFMLLGCSAQSPLFQGFPGKHLPCRNVSGLGCEEYYGCPAWDVIDPRRGRPVYRSGPPDCCAMPYEAIKSVNLSRLDCQGYSSAYSLAPVKVSGPGQWAYGIQVKYSAPGNESFCRACEATGGSCGYDTDSTEKFIVDLSEKMSKFWTQGGDSGTDEEESDEYDEQEETAAAEPTPGTSASRYILHGKGNSDSDDSDAEKRVVRRVKDKRFDEMVATVDQMRNAMKINDWVSLQESFEKINKQLGKVMRVTESDKAPNLYIKALVSLEDFLNQALSNKEAKKKMSSSNAKALNSMKQKLKKNNKLYEDLINQCREKPELFEEKVEEEPEPDDDETEDESVNSEVESNPESDESEEEDPRKDDSGPGWEKMLSKKDKMMDKQFKDPSQITWDIVNKKFKEIVSARGKKGTGRMELVEQLTFLTRVAKTPAQKLEILFSVISAQFDVNPGLSGHMPINVWKQCVQNLLLILDILTQYPNIVVDDMIEPDENETQKGTDFSGTIRIWGNLVAFLERVDVEYFKSLQVIDPHTREYVERLKDEPKFLVLAQNVQEYLERAGDHKGASKVALKRVELVYYKPQEVYDAMRKLAEQDNAEEIGEENKAVEEGRGPPAFVATPELVPRRPTFPENSRALMDILVSLIYKYGDERTKARAMLCDIYHHAILDEFSTSRDLLLMSHLQDNVQHMDISTQILFNRAMAQLGLCAFRVGLVTEGHSCLAELYSAGRVKELLAQGVSQSRYHEKTPEQERLERRRQMPYHMHINLELLEAVHLSCAMLLEVPNMAANVHDAKRKVISKNFRRLLEVSERQTFTGPPENVRDHVMAATRALRQGDFEKAFSVINSLDVWRLLRNKDHVLGMLKAKIKEEALRTYLFTYSPSYDSISLDHLSKMFDLSDAQTRSVVSKMMINEELHASWDQPTGCIVFHEVEHTRLQALAFQLTEKLAILADTNERAIEARIGGGLEGGLPMRRKDGQDYAGAAASGGGGGRWQDFSFSQGRQGSSGGRQGGYNAGGGRGSGYGGGGGYGRDRQGRSGRYQGSRNQDGPGRAYQTGLSARGGQMDGSTRMVNLNTGVRT</sequence>
<dbReference type="PANTHER" id="PTHR13937:SF0">
    <property type="entry name" value="EUKARYOTIC TRANSLATION INITIATION FACTOR 3 SUBUNIT C-RELATED"/>
    <property type="match status" value="1"/>
</dbReference>
<evidence type="ECO:0000256" key="8">
    <source>
        <dbReference type="SAM" id="MobiDB-lite"/>
    </source>
</evidence>
<dbReference type="InterPro" id="IPR025287">
    <property type="entry name" value="WAK_GUB"/>
</dbReference>
<dbReference type="InterPro" id="IPR012173">
    <property type="entry name" value="Mpp10"/>
</dbReference>
<dbReference type="GO" id="GO:0016282">
    <property type="term" value="C:eukaryotic 43S preinitiation complex"/>
    <property type="evidence" value="ECO:0007669"/>
    <property type="project" value="UniProtKB-UniRule"/>
</dbReference>
<comment type="similarity">
    <text evidence="6">Belongs to the eIF-3 subunit C family.</text>
</comment>
<dbReference type="InterPro" id="IPR008905">
    <property type="entry name" value="EIF3C_N_dom"/>
</dbReference>
<keyword evidence="4" id="KW-0732">Signal</keyword>
<proteinExistence type="inferred from homology"/>
<feature type="compositionally biased region" description="Acidic residues" evidence="8">
    <location>
        <begin position="980"/>
        <end position="1013"/>
    </location>
</feature>
<protein>
    <recommendedName>
        <fullName evidence="6">Eukaryotic translation initiation factor 3 subunit C</fullName>
        <shortName evidence="6">eIF3c</shortName>
    </recommendedName>
    <alternativeName>
        <fullName evidence="6">Eukaryotic translation initiation factor 3 subunit 8</fullName>
    </alternativeName>
    <alternativeName>
        <fullName evidence="6">eIF3 p110</fullName>
    </alternativeName>
</protein>
<dbReference type="GO" id="GO:0016020">
    <property type="term" value="C:membrane"/>
    <property type="evidence" value="ECO:0007669"/>
    <property type="project" value="UniProtKB-SubCell"/>
</dbReference>
<comment type="subunit">
    <text evidence="6">Component of the eukaryotic translation initiation factor 3 (eIF-3) complex.</text>
</comment>
<feature type="region of interest" description="Disordered" evidence="8">
    <location>
        <begin position="974"/>
        <end position="1027"/>
    </location>
</feature>
<keyword evidence="11" id="KW-1185">Reference proteome</keyword>
<evidence type="ECO:0000256" key="3">
    <source>
        <dbReference type="ARBA" id="ARBA00022540"/>
    </source>
</evidence>
<feature type="compositionally biased region" description="Low complexity" evidence="8">
    <location>
        <begin position="1690"/>
        <end position="1699"/>
    </location>
</feature>
<dbReference type="Pfam" id="PF26569">
    <property type="entry name" value="EIF3CL_C"/>
    <property type="match status" value="1"/>
</dbReference>
<dbReference type="SUPFAM" id="SSF46785">
    <property type="entry name" value="Winged helix' DNA-binding domain"/>
    <property type="match status" value="1"/>
</dbReference>
<dbReference type="GO" id="GO:0003723">
    <property type="term" value="F:RNA binding"/>
    <property type="evidence" value="ECO:0007669"/>
    <property type="project" value="InterPro"/>
</dbReference>
<dbReference type="GO" id="GO:0001732">
    <property type="term" value="P:formation of cytoplasmic translation initiation complex"/>
    <property type="evidence" value="ECO:0007669"/>
    <property type="project" value="UniProtKB-UniRule"/>
</dbReference>
<comment type="subcellular location">
    <subcellularLocation>
        <location evidence="6">Cytoplasm</location>
    </subcellularLocation>
    <subcellularLocation>
        <location evidence="1">Membrane</location>
        <topology evidence="1">Single-pass membrane protein</topology>
    </subcellularLocation>
</comment>
<feature type="compositionally biased region" description="Acidic residues" evidence="8">
    <location>
        <begin position="204"/>
        <end position="242"/>
    </location>
</feature>
<feature type="compositionally biased region" description="Acidic residues" evidence="8">
    <location>
        <begin position="811"/>
        <end position="827"/>
    </location>
</feature>
<dbReference type="Pfam" id="PF13947">
    <property type="entry name" value="GUB_WAK_bind"/>
    <property type="match status" value="1"/>
</dbReference>
<dbReference type="InterPro" id="IPR036390">
    <property type="entry name" value="WH_DNA-bd_sf"/>
</dbReference>
<organism evidence="10 11">
    <name type="scientific">Phtheirospermum japonicum</name>
    <dbReference type="NCBI Taxonomy" id="374723"/>
    <lineage>
        <taxon>Eukaryota</taxon>
        <taxon>Viridiplantae</taxon>
        <taxon>Streptophyta</taxon>
        <taxon>Embryophyta</taxon>
        <taxon>Tracheophyta</taxon>
        <taxon>Spermatophyta</taxon>
        <taxon>Magnoliopsida</taxon>
        <taxon>eudicotyledons</taxon>
        <taxon>Gunneridae</taxon>
        <taxon>Pentapetalae</taxon>
        <taxon>asterids</taxon>
        <taxon>lamiids</taxon>
        <taxon>Lamiales</taxon>
        <taxon>Orobanchaceae</taxon>
        <taxon>Orobanchaceae incertae sedis</taxon>
        <taxon>Phtheirospermum</taxon>
    </lineage>
</organism>
<feature type="region of interest" description="Disordered" evidence="8">
    <location>
        <begin position="1618"/>
        <end position="1732"/>
    </location>
</feature>
<dbReference type="GO" id="GO:0031369">
    <property type="term" value="F:translation initiation factor binding"/>
    <property type="evidence" value="ECO:0007669"/>
    <property type="project" value="InterPro"/>
</dbReference>
<feature type="region of interest" description="Disordered" evidence="8">
    <location>
        <begin position="340"/>
        <end position="359"/>
    </location>
</feature>
<dbReference type="GO" id="GO:0030247">
    <property type="term" value="F:polysaccharide binding"/>
    <property type="evidence" value="ECO:0007669"/>
    <property type="project" value="InterPro"/>
</dbReference>
<evidence type="ECO:0000313" key="10">
    <source>
        <dbReference type="EMBL" id="GFP79903.1"/>
    </source>
</evidence>
<feature type="region of interest" description="Disordered" evidence="8">
    <location>
        <begin position="102"/>
        <end position="166"/>
    </location>
</feature>
<dbReference type="GO" id="GO:0003743">
    <property type="term" value="F:translation initiation factor activity"/>
    <property type="evidence" value="ECO:0007669"/>
    <property type="project" value="UniProtKB-UniRule"/>
</dbReference>
<feature type="compositionally biased region" description="Basic and acidic residues" evidence="8">
    <location>
        <begin position="102"/>
        <end position="127"/>
    </location>
</feature>
<dbReference type="Pfam" id="PF05470">
    <property type="entry name" value="eIF-3c_N"/>
    <property type="match status" value="1"/>
</dbReference>
<evidence type="ECO:0000313" key="11">
    <source>
        <dbReference type="Proteomes" id="UP000653305"/>
    </source>
</evidence>
<dbReference type="InterPro" id="IPR036388">
    <property type="entry name" value="WH-like_DNA-bd_sf"/>
</dbReference>
<accession>A0A830B5M4</accession>
<feature type="domain" description="PCI" evidence="9">
    <location>
        <begin position="1414"/>
        <end position="1586"/>
    </location>
</feature>
<keyword evidence="7" id="KW-0175">Coiled coil</keyword>
<dbReference type="InterPro" id="IPR058999">
    <property type="entry name" value="EIF3CL_C"/>
</dbReference>
<keyword evidence="5 6" id="KW-0648">Protein biosynthesis</keyword>
<evidence type="ECO:0000259" key="9">
    <source>
        <dbReference type="PROSITE" id="PS50250"/>
    </source>
</evidence>
<gene>
    <name evidence="10" type="ORF">PHJA_000133700</name>
</gene>
<evidence type="ECO:0000256" key="7">
    <source>
        <dbReference type="SAM" id="Coils"/>
    </source>
</evidence>
<dbReference type="SMART" id="SM00088">
    <property type="entry name" value="PINT"/>
    <property type="match status" value="1"/>
</dbReference>
<comment type="function">
    <text evidence="6">Component of the eukaryotic translation initiation factor 3 (eIF-3) complex, which is involved in protein synthesis of a specialized repertoire of mRNAs and, together with other initiation factors, stimulates binding of mRNA and methionyl-tRNAi to the 40S ribosome. The eIF-3 complex specifically targets and initiates translation of a subset of mRNAs involved in cell proliferation.</text>
</comment>
<feature type="region of interest" description="Disordered" evidence="8">
    <location>
        <begin position="256"/>
        <end position="301"/>
    </location>
</feature>
<dbReference type="Pfam" id="PF01399">
    <property type="entry name" value="PCI"/>
    <property type="match status" value="1"/>
</dbReference>
<dbReference type="Pfam" id="PF04006">
    <property type="entry name" value="Mpp10"/>
    <property type="match status" value="2"/>
</dbReference>
<keyword evidence="3 6" id="KW-0396">Initiation factor</keyword>
<feature type="compositionally biased region" description="Acidic residues" evidence="8">
    <location>
        <begin position="269"/>
        <end position="283"/>
    </location>
</feature>
<dbReference type="InterPro" id="IPR000717">
    <property type="entry name" value="PCI_dom"/>
</dbReference>
<dbReference type="PROSITE" id="PS50250">
    <property type="entry name" value="PCI"/>
    <property type="match status" value="1"/>
</dbReference>
<dbReference type="FunFam" id="1.10.10.10:FF:000300">
    <property type="entry name" value="Eukaryotic translation initiation factor 3 subunit C"/>
    <property type="match status" value="1"/>
</dbReference>
<reference evidence="10" key="1">
    <citation type="submission" date="2020-07" db="EMBL/GenBank/DDBJ databases">
        <title>Ethylene signaling mediates host invasion by parasitic plants.</title>
        <authorList>
            <person name="Yoshida S."/>
        </authorList>
    </citation>
    <scope>NUCLEOTIDE SEQUENCE</scope>
    <source>
        <strain evidence="10">Okayama</strain>
    </source>
</reference>
<comment type="caution">
    <text evidence="10">The sequence shown here is derived from an EMBL/GenBank/DDBJ whole genome shotgun (WGS) entry which is preliminary data.</text>
</comment>
<feature type="compositionally biased region" description="Acidic residues" evidence="8">
    <location>
        <begin position="128"/>
        <end position="157"/>
    </location>
</feature>
<feature type="compositionally biased region" description="Polar residues" evidence="8">
    <location>
        <begin position="1718"/>
        <end position="1732"/>
    </location>
</feature>
<dbReference type="PANTHER" id="PTHR13937">
    <property type="entry name" value="EUKARYOTIC TRANSLATION INITATION FACTOR 3, SUBUNIT 8 EIF3S8 -RELATED"/>
    <property type="match status" value="1"/>
</dbReference>
<feature type="region of interest" description="Disordered" evidence="8">
    <location>
        <begin position="804"/>
        <end position="857"/>
    </location>
</feature>
<dbReference type="InterPro" id="IPR027516">
    <property type="entry name" value="EIF3C"/>
</dbReference>
<evidence type="ECO:0000256" key="6">
    <source>
        <dbReference type="HAMAP-Rule" id="MF_03002"/>
    </source>
</evidence>